<evidence type="ECO:0000256" key="12">
    <source>
        <dbReference type="ARBA" id="ARBA00022842"/>
    </source>
</evidence>
<dbReference type="InterPro" id="IPR011127">
    <property type="entry name" value="Dala_Dala_lig_N"/>
</dbReference>
<organism evidence="27 28">
    <name type="scientific">Paenibacillus nanensis</name>
    <dbReference type="NCBI Taxonomy" id="393251"/>
    <lineage>
        <taxon>Bacteria</taxon>
        <taxon>Bacillati</taxon>
        <taxon>Bacillota</taxon>
        <taxon>Bacilli</taxon>
        <taxon>Bacillales</taxon>
        <taxon>Paenibacillaceae</taxon>
        <taxon>Paenibacillus</taxon>
    </lineage>
</organism>
<dbReference type="Gene3D" id="3.30.470.20">
    <property type="entry name" value="ATP-grasp fold, B domain"/>
    <property type="match status" value="1"/>
</dbReference>
<dbReference type="HAMAP" id="MF_00047">
    <property type="entry name" value="Dala_Dala_lig"/>
    <property type="match status" value="1"/>
</dbReference>
<dbReference type="SUPFAM" id="SSF56059">
    <property type="entry name" value="Glutathione synthetase ATP-binding domain-like"/>
    <property type="match status" value="1"/>
</dbReference>
<evidence type="ECO:0000256" key="8">
    <source>
        <dbReference type="ARBA" id="ARBA00022598"/>
    </source>
</evidence>
<comment type="pathway">
    <text evidence="4 22">Cell wall biogenesis; peptidoglycan biosynthesis.</text>
</comment>
<dbReference type="NCBIfam" id="NF002528">
    <property type="entry name" value="PRK01966.1-4"/>
    <property type="match status" value="1"/>
</dbReference>
<comment type="cofactor">
    <cofactor evidence="1">
        <name>Mn(2+)</name>
        <dbReference type="ChEBI" id="CHEBI:29035"/>
    </cofactor>
</comment>
<evidence type="ECO:0000256" key="23">
    <source>
        <dbReference type="PIRSR" id="PIRSR039102-1"/>
    </source>
</evidence>
<dbReference type="InterPro" id="IPR011761">
    <property type="entry name" value="ATP-grasp"/>
</dbReference>
<keyword evidence="11 25" id="KW-0067">ATP-binding</keyword>
<comment type="pathway">
    <text evidence="18">Glycan biosynthesis.</text>
</comment>
<dbReference type="GO" id="GO:0046872">
    <property type="term" value="F:metal ion binding"/>
    <property type="evidence" value="ECO:0007669"/>
    <property type="project" value="UniProtKB-KW"/>
</dbReference>
<dbReference type="FunFam" id="3.30.1490.20:FF:000007">
    <property type="entry name" value="D-alanine--D-alanine ligase"/>
    <property type="match status" value="1"/>
</dbReference>
<evidence type="ECO:0000256" key="7">
    <source>
        <dbReference type="ARBA" id="ARBA00022490"/>
    </source>
</evidence>
<dbReference type="OrthoDB" id="9813261at2"/>
<accession>A0A3A1UV04</accession>
<dbReference type="PROSITE" id="PS50975">
    <property type="entry name" value="ATP_GRASP"/>
    <property type="match status" value="1"/>
</dbReference>
<sequence length="359" mass="40234">MKLKIFVLYGGKSPEHEVSLRTAFTVLGSIDRRKHDVYPVYITRDGLWCCEGLLDRRPDRIEDLALQPEARSAAHTLGTVLIRWISEAGGQAVVLPLLHGANGEDGTVQGLCELLGVAYVGNGVLSAAITLDKEVSKRLLKQAGIEQAEYRCIRLEDWRQRAVRLMEEVESEIGFPCYVKPASLGSSIGISRCEDAIQLRQGIETAFQYDSKLVIEEEIDGREIQVAVMGNERPLASLPGEFIHRSRFFDFESKYLDKELVMSVPAAVPPEVTERVRVTALKAYGLHECSGLARVDFFLNKEGRLFLNEINAFPGFTGTSMYPVMWERTDGTAYGELIEKLMDYALTRHADRQAVRHAR</sequence>
<feature type="active site" evidence="23">
    <location>
        <position position="186"/>
    </location>
</feature>
<dbReference type="NCBIfam" id="TIGR01205">
    <property type="entry name" value="D_ala_D_alaTIGR"/>
    <property type="match status" value="1"/>
</dbReference>
<keyword evidence="14 22" id="KW-0573">Peptidoglycan synthesis</keyword>
<evidence type="ECO:0000259" key="26">
    <source>
        <dbReference type="PROSITE" id="PS50975"/>
    </source>
</evidence>
<dbReference type="SUPFAM" id="SSF52440">
    <property type="entry name" value="PreATP-grasp domain"/>
    <property type="match status" value="1"/>
</dbReference>
<evidence type="ECO:0000256" key="9">
    <source>
        <dbReference type="ARBA" id="ARBA00022723"/>
    </source>
</evidence>
<keyword evidence="28" id="KW-1185">Reference proteome</keyword>
<evidence type="ECO:0000256" key="24">
    <source>
        <dbReference type="PIRSR" id="PIRSR039102-3"/>
    </source>
</evidence>
<comment type="similarity">
    <text evidence="5 22">Belongs to the D-alanine--D-alanine ligase family.</text>
</comment>
<comment type="subcellular location">
    <subcellularLocation>
        <location evidence="3 22">Cytoplasm</location>
    </subcellularLocation>
</comment>
<evidence type="ECO:0000256" key="22">
    <source>
        <dbReference type="HAMAP-Rule" id="MF_00047"/>
    </source>
</evidence>
<dbReference type="Gene3D" id="3.30.1490.20">
    <property type="entry name" value="ATP-grasp fold, A domain"/>
    <property type="match status" value="1"/>
</dbReference>
<keyword evidence="15 24" id="KW-0464">Manganese</keyword>
<keyword evidence="7 22" id="KW-0963">Cytoplasm</keyword>
<comment type="function">
    <text evidence="2 22">Cell wall formation.</text>
</comment>
<dbReference type="InterPro" id="IPR005905">
    <property type="entry name" value="D_ala_D_ala"/>
</dbReference>
<dbReference type="GO" id="GO:0009252">
    <property type="term" value="P:peptidoglycan biosynthetic process"/>
    <property type="evidence" value="ECO:0007669"/>
    <property type="project" value="UniProtKB-UniRule"/>
</dbReference>
<comment type="cofactor">
    <cofactor evidence="24">
        <name>Mg(2+)</name>
        <dbReference type="ChEBI" id="CHEBI:18420"/>
    </cofactor>
    <cofactor evidence="24">
        <name>Mn(2+)</name>
        <dbReference type="ChEBI" id="CHEBI:29035"/>
    </cofactor>
    <text evidence="24">Binds 2 magnesium or manganese ions per subunit.</text>
</comment>
<feature type="active site" evidence="23">
    <location>
        <position position="320"/>
    </location>
</feature>
<keyword evidence="10 25" id="KW-0547">Nucleotide-binding</keyword>
<feature type="active site" evidence="23">
    <location>
        <position position="15"/>
    </location>
</feature>
<evidence type="ECO:0000256" key="21">
    <source>
        <dbReference type="ARBA" id="ARBA00077154"/>
    </source>
</evidence>
<evidence type="ECO:0000256" key="17">
    <source>
        <dbReference type="ARBA" id="ARBA00047614"/>
    </source>
</evidence>
<evidence type="ECO:0000256" key="3">
    <source>
        <dbReference type="ARBA" id="ARBA00004496"/>
    </source>
</evidence>
<dbReference type="RefSeq" id="WP_119601120.1">
    <property type="nucleotide sequence ID" value="NZ_QXQA01000012.1"/>
</dbReference>
<evidence type="ECO:0000256" key="14">
    <source>
        <dbReference type="ARBA" id="ARBA00022984"/>
    </source>
</evidence>
<dbReference type="Proteomes" id="UP000266482">
    <property type="component" value="Unassembled WGS sequence"/>
</dbReference>
<evidence type="ECO:0000256" key="11">
    <source>
        <dbReference type="ARBA" id="ARBA00022840"/>
    </source>
</evidence>
<reference evidence="27 28" key="1">
    <citation type="submission" date="2018-09" db="EMBL/GenBank/DDBJ databases">
        <title>Paenibacillus aracenensis nov. sp. isolated from a cave in southern Spain.</title>
        <authorList>
            <person name="Jurado V."/>
            <person name="Gutierrez-Patricio S."/>
            <person name="Gonzalez-Pimentel J.L."/>
            <person name="Miller A.Z."/>
            <person name="Laiz L."/>
            <person name="Saiz-Jimenez C."/>
        </authorList>
    </citation>
    <scope>NUCLEOTIDE SEQUENCE [LARGE SCALE GENOMIC DNA]</scope>
    <source>
        <strain evidence="27 28">DSM 22867</strain>
    </source>
</reference>
<comment type="caution">
    <text evidence="27">The sequence shown here is derived from an EMBL/GenBank/DDBJ whole genome shotgun (WGS) entry which is preliminary data.</text>
</comment>
<feature type="binding site" evidence="24">
    <location>
        <position position="309"/>
    </location>
    <ligand>
        <name>Mg(2+)</name>
        <dbReference type="ChEBI" id="CHEBI:18420"/>
        <label>1</label>
    </ligand>
</feature>
<dbReference type="GO" id="GO:0008716">
    <property type="term" value="F:D-alanine-D-alanine ligase activity"/>
    <property type="evidence" value="ECO:0007669"/>
    <property type="project" value="UniProtKB-UniRule"/>
</dbReference>
<evidence type="ECO:0000256" key="10">
    <source>
        <dbReference type="ARBA" id="ARBA00022741"/>
    </source>
</evidence>
<evidence type="ECO:0000256" key="2">
    <source>
        <dbReference type="ARBA" id="ARBA00003921"/>
    </source>
</evidence>
<evidence type="ECO:0000256" key="1">
    <source>
        <dbReference type="ARBA" id="ARBA00001936"/>
    </source>
</evidence>
<proteinExistence type="inferred from homology"/>
<dbReference type="Gene3D" id="3.40.50.20">
    <property type="match status" value="1"/>
</dbReference>
<keyword evidence="8 22" id="KW-0436">Ligase</keyword>
<feature type="binding site" evidence="24">
    <location>
        <position position="311"/>
    </location>
    <ligand>
        <name>Mg(2+)</name>
        <dbReference type="ChEBI" id="CHEBI:18420"/>
        <label>2</label>
    </ligand>
</feature>
<dbReference type="InterPro" id="IPR011095">
    <property type="entry name" value="Dala_Dala_lig_C"/>
</dbReference>
<evidence type="ECO:0000256" key="19">
    <source>
        <dbReference type="ARBA" id="ARBA00068427"/>
    </source>
</evidence>
<keyword evidence="16 22" id="KW-0961">Cell wall biogenesis/degradation</keyword>
<feature type="binding site" evidence="24">
    <location>
        <position position="309"/>
    </location>
    <ligand>
        <name>Mg(2+)</name>
        <dbReference type="ChEBI" id="CHEBI:18420"/>
        <label>2</label>
    </ligand>
</feature>
<dbReference type="Pfam" id="PF01820">
    <property type="entry name" value="Dala_Dala_lig_N"/>
    <property type="match status" value="1"/>
</dbReference>
<dbReference type="InterPro" id="IPR000291">
    <property type="entry name" value="D-Ala_lig_Van_CS"/>
</dbReference>
<feature type="domain" description="ATP-grasp" evidence="26">
    <location>
        <begin position="137"/>
        <end position="343"/>
    </location>
</feature>
<evidence type="ECO:0000256" key="13">
    <source>
        <dbReference type="ARBA" id="ARBA00022960"/>
    </source>
</evidence>
<comment type="catalytic activity">
    <reaction evidence="17 22">
        <text>2 D-alanine + ATP = D-alanyl-D-alanine + ADP + phosphate + H(+)</text>
        <dbReference type="Rhea" id="RHEA:11224"/>
        <dbReference type="ChEBI" id="CHEBI:15378"/>
        <dbReference type="ChEBI" id="CHEBI:30616"/>
        <dbReference type="ChEBI" id="CHEBI:43474"/>
        <dbReference type="ChEBI" id="CHEBI:57416"/>
        <dbReference type="ChEBI" id="CHEBI:57822"/>
        <dbReference type="ChEBI" id="CHEBI:456216"/>
        <dbReference type="EC" id="6.3.2.4"/>
    </reaction>
</comment>
<protein>
    <recommendedName>
        <fullName evidence="19 22">D-alanine--D-alanine ligase</fullName>
        <ecNumber evidence="6 22">6.3.2.4</ecNumber>
    </recommendedName>
    <alternativeName>
        <fullName evidence="21 22">D-Ala-D-Ala ligase</fullName>
    </alternativeName>
    <alternativeName>
        <fullName evidence="20 22">D-alanylalanine synthetase</fullName>
    </alternativeName>
</protein>
<dbReference type="UniPathway" id="UPA00219"/>
<evidence type="ECO:0000313" key="28">
    <source>
        <dbReference type="Proteomes" id="UP000266482"/>
    </source>
</evidence>
<evidence type="ECO:0000256" key="5">
    <source>
        <dbReference type="ARBA" id="ARBA00010871"/>
    </source>
</evidence>
<keyword evidence="12 24" id="KW-0460">Magnesium</keyword>
<dbReference type="PROSITE" id="PS00843">
    <property type="entry name" value="DALA_DALA_LIGASE_1"/>
    <property type="match status" value="1"/>
</dbReference>
<keyword evidence="9 24" id="KW-0479">Metal-binding</keyword>
<dbReference type="PIRSF" id="PIRSF039102">
    <property type="entry name" value="Ddl/VanB"/>
    <property type="match status" value="1"/>
</dbReference>
<dbReference type="GO" id="GO:0005524">
    <property type="term" value="F:ATP binding"/>
    <property type="evidence" value="ECO:0007669"/>
    <property type="project" value="UniProtKB-UniRule"/>
</dbReference>
<dbReference type="GO" id="GO:0008360">
    <property type="term" value="P:regulation of cell shape"/>
    <property type="evidence" value="ECO:0007669"/>
    <property type="project" value="UniProtKB-KW"/>
</dbReference>
<evidence type="ECO:0000256" key="18">
    <source>
        <dbReference type="ARBA" id="ARBA00060592"/>
    </source>
</evidence>
<dbReference type="EMBL" id="QXQA01000012">
    <property type="protein sequence ID" value="RIX51002.1"/>
    <property type="molecule type" value="Genomic_DNA"/>
</dbReference>
<evidence type="ECO:0000313" key="27">
    <source>
        <dbReference type="EMBL" id="RIX51002.1"/>
    </source>
</evidence>
<keyword evidence="13 22" id="KW-0133">Cell shape</keyword>
<dbReference type="PANTHER" id="PTHR23132">
    <property type="entry name" value="D-ALANINE--D-ALANINE LIGASE"/>
    <property type="match status" value="1"/>
</dbReference>
<evidence type="ECO:0000256" key="20">
    <source>
        <dbReference type="ARBA" id="ARBA00076288"/>
    </source>
</evidence>
<dbReference type="EC" id="6.3.2.4" evidence="6 22"/>
<evidence type="ECO:0000256" key="6">
    <source>
        <dbReference type="ARBA" id="ARBA00012216"/>
    </source>
</evidence>
<feature type="binding site" evidence="24">
    <location>
        <position position="296"/>
    </location>
    <ligand>
        <name>Mg(2+)</name>
        <dbReference type="ChEBI" id="CHEBI:18420"/>
        <label>1</label>
    </ligand>
</feature>
<dbReference type="PANTHER" id="PTHR23132:SF25">
    <property type="entry name" value="D-ALANINE--D-ALANINE LIGASE A"/>
    <property type="match status" value="1"/>
</dbReference>
<name>A0A3A1UV04_9BACL</name>
<dbReference type="AlphaFoldDB" id="A0A3A1UV04"/>
<dbReference type="InterPro" id="IPR013815">
    <property type="entry name" value="ATP_grasp_subdomain_1"/>
</dbReference>
<gene>
    <name evidence="22" type="primary">ddl</name>
    <name evidence="27" type="ORF">D3P08_18135</name>
</gene>
<dbReference type="GO" id="GO:0005829">
    <property type="term" value="C:cytosol"/>
    <property type="evidence" value="ECO:0007669"/>
    <property type="project" value="TreeGrafter"/>
</dbReference>
<evidence type="ECO:0000256" key="4">
    <source>
        <dbReference type="ARBA" id="ARBA00004752"/>
    </source>
</evidence>
<evidence type="ECO:0000256" key="16">
    <source>
        <dbReference type="ARBA" id="ARBA00023316"/>
    </source>
</evidence>
<dbReference type="Pfam" id="PF07478">
    <property type="entry name" value="Dala_Dala_lig_C"/>
    <property type="match status" value="1"/>
</dbReference>
<dbReference type="InterPro" id="IPR016185">
    <property type="entry name" value="PreATP-grasp_dom_sf"/>
</dbReference>
<evidence type="ECO:0000256" key="25">
    <source>
        <dbReference type="PROSITE-ProRule" id="PRU00409"/>
    </source>
</evidence>
<dbReference type="GO" id="GO:0071555">
    <property type="term" value="P:cell wall organization"/>
    <property type="evidence" value="ECO:0007669"/>
    <property type="project" value="UniProtKB-KW"/>
</dbReference>
<evidence type="ECO:0000256" key="15">
    <source>
        <dbReference type="ARBA" id="ARBA00023211"/>
    </source>
</evidence>